<evidence type="ECO:0000313" key="13">
    <source>
        <dbReference type="Proteomes" id="UP000007812"/>
    </source>
</evidence>
<evidence type="ECO:0000256" key="2">
    <source>
        <dbReference type="ARBA" id="ARBA00022598"/>
    </source>
</evidence>
<accession>F4G1R4</accession>
<dbReference type="GO" id="GO:0002161">
    <property type="term" value="F:aminoacyl-tRNA deacylase activity"/>
    <property type="evidence" value="ECO:0007669"/>
    <property type="project" value="InterPro"/>
</dbReference>
<dbReference type="OrthoDB" id="30823at2157"/>
<evidence type="ECO:0000256" key="8">
    <source>
        <dbReference type="NCBIfam" id="TIGR00392"/>
    </source>
</evidence>
<keyword evidence="3 9" id="KW-0547">Nucleotide-binding</keyword>
<dbReference type="PANTHER" id="PTHR42780">
    <property type="entry name" value="SOLEUCYL-TRNA SYNTHETASE"/>
    <property type="match status" value="1"/>
</dbReference>
<dbReference type="SUPFAM" id="SSF47323">
    <property type="entry name" value="Anticodon-binding domain of a subclass of class I aminoacyl-tRNA synthetases"/>
    <property type="match status" value="2"/>
</dbReference>
<dbReference type="STRING" id="1006006.Mcup_1969"/>
<dbReference type="EMBL" id="CP002656">
    <property type="protein sequence ID" value="AEB96071.1"/>
    <property type="molecule type" value="Genomic_DNA"/>
</dbReference>
<keyword evidence="2 9" id="KW-0436">Ligase</keyword>
<dbReference type="InterPro" id="IPR033709">
    <property type="entry name" value="Anticodon_Ile_ABEc"/>
</dbReference>
<sequence>MSYSSPIKSLQSKFEPLKIEEEISEFWKVNNVYKKLKEYNSTFPKKFLFIDGPPYPSAPVPHLGTIWNKLIKDAILRYKRIQGFKVHDQPGYDTHGLPIEVAVEKKLNVSQKRDILDKIGVQKFVEMCKDFALTNLNSMSDNFKNVGIFMDWDNPYLTLDPIFISNSWAVIKKAYERGLLERDVQVLHWCPRCETTLSDYEVSEYRDIEDPSIYVKFKVVGAQNKYLVIWTTTPWTLPSNVFIMINKDYDYAEVLVGNEIYIMAKERVEPVMREAKIAQYKIIRTFKGEEIIGLKYEHPLKNLVLAQQNLDQYHVVIDAGNKVTLEDGTGLVHSAPGHGDADFEIGRLNGMPVVMLVNDRGEFVDQAGKYKGMNVRESSNVIIDDLRSNGALLFSTKIIHRYPICWRCKSPIILRAIDQWFIKVSKLKTVLEAEIERVNWIPMWGKIRIGNMVNEIRDWVISRQRFWGNPLPIWICDNGHVNVIGSLEELRKRAVNDVPKDLHKPWIDNVIIKCEKCGSSSKRVSDVADVWFDSGVAFFSSLGEEWERKWKELGPVDLVLEGHDQLRGWFFSLLRSGVILNDRAPYEAVLVHGFMLDEQGREMHKSLGNYVEPSVVIEKLGRDVLRLTLLRNTTWEDVKFSWKSLEMAQRDLQIVWNVFLFVTMYMSLDNFDPRDMEMKDALRYARTEDRWIISRFYNMRQKIEESMKDYKVHDLANYLMNFIIEDVSRFYLRLARKRAWEEGTSRDKQVLYTILYHLLKEWIVLASTIIPYFAEKVYQNFVVSDKKLSVSMETISEPKRDLVDYNVERTVDLIKSIAEASLNARAKANIKLRWPVPISYIFLKDNDLVNTLSNNLELVKTLLNSKDVKIYGMSNFYEFSELKVQPDRGAIGRQYKRLSPKIIEYIESQKESVAKDIIFHGRHRVSIDGIEVELNTSHIHVIEEVKPEYVSASFEGGAIILPREISEREEEEGVIRDVIRRIQYMRKLMNLNVTDYINVNIVPPADKQALIQKYKDYISSETRAREIIIGKEDGDKINIWEIEGEEYVIGIKRSS</sequence>
<name>F4G1R4_METCR</name>
<keyword evidence="5 9" id="KW-0648">Protein biosynthesis</keyword>
<dbReference type="KEGG" id="mcn:Mcup_1969"/>
<dbReference type="GO" id="GO:0006428">
    <property type="term" value="P:isoleucyl-tRNA aminoacylation"/>
    <property type="evidence" value="ECO:0007669"/>
    <property type="project" value="UniProtKB-UniRule"/>
</dbReference>
<dbReference type="Gene3D" id="3.40.50.620">
    <property type="entry name" value="HUPs"/>
    <property type="match status" value="2"/>
</dbReference>
<dbReference type="PATRIC" id="fig|1006006.8.peg.1972"/>
<dbReference type="NCBIfam" id="TIGR00392">
    <property type="entry name" value="ileS"/>
    <property type="match status" value="1"/>
</dbReference>
<dbReference type="InterPro" id="IPR001412">
    <property type="entry name" value="aa-tRNA-synth_I_CS"/>
</dbReference>
<dbReference type="AlphaFoldDB" id="F4G1R4"/>
<dbReference type="GO" id="GO:0005737">
    <property type="term" value="C:cytoplasm"/>
    <property type="evidence" value="ECO:0007669"/>
    <property type="project" value="UniProtKB-UniRule"/>
</dbReference>
<keyword evidence="4 9" id="KW-0067">ATP-binding</keyword>
<dbReference type="Pfam" id="PF00133">
    <property type="entry name" value="tRNA-synt_1"/>
    <property type="match status" value="1"/>
</dbReference>
<evidence type="ECO:0000313" key="12">
    <source>
        <dbReference type="EMBL" id="AEB96071.1"/>
    </source>
</evidence>
<comment type="catalytic activity">
    <reaction evidence="7">
        <text>tRNA(Ile) + L-isoleucine + ATP = L-isoleucyl-tRNA(Ile) + AMP + diphosphate</text>
        <dbReference type="Rhea" id="RHEA:11060"/>
        <dbReference type="Rhea" id="RHEA-COMP:9666"/>
        <dbReference type="Rhea" id="RHEA-COMP:9695"/>
        <dbReference type="ChEBI" id="CHEBI:30616"/>
        <dbReference type="ChEBI" id="CHEBI:33019"/>
        <dbReference type="ChEBI" id="CHEBI:58045"/>
        <dbReference type="ChEBI" id="CHEBI:78442"/>
        <dbReference type="ChEBI" id="CHEBI:78528"/>
        <dbReference type="ChEBI" id="CHEBI:456215"/>
        <dbReference type="EC" id="6.1.1.5"/>
    </reaction>
</comment>
<dbReference type="InterPro" id="IPR009080">
    <property type="entry name" value="tRNAsynth_Ia_anticodon-bd"/>
</dbReference>
<evidence type="ECO:0000256" key="6">
    <source>
        <dbReference type="ARBA" id="ARBA00023146"/>
    </source>
</evidence>
<dbReference type="EC" id="6.1.1.5" evidence="1 8"/>
<gene>
    <name evidence="12" type="ordered locus">Mcup_1969</name>
</gene>
<evidence type="ECO:0000256" key="9">
    <source>
        <dbReference type="RuleBase" id="RU363035"/>
    </source>
</evidence>
<dbReference type="GO" id="GO:0004822">
    <property type="term" value="F:isoleucine-tRNA ligase activity"/>
    <property type="evidence" value="ECO:0007669"/>
    <property type="project" value="UniProtKB-UniRule"/>
</dbReference>
<dbReference type="InterPro" id="IPR002301">
    <property type="entry name" value="Ile-tRNA-ligase"/>
</dbReference>
<dbReference type="InterPro" id="IPR002300">
    <property type="entry name" value="aa-tRNA-synth_Ia"/>
</dbReference>
<proteinExistence type="inferred from homology"/>
<dbReference type="GO" id="GO:0000049">
    <property type="term" value="F:tRNA binding"/>
    <property type="evidence" value="ECO:0007669"/>
    <property type="project" value="InterPro"/>
</dbReference>
<evidence type="ECO:0000259" key="10">
    <source>
        <dbReference type="Pfam" id="PF00133"/>
    </source>
</evidence>
<dbReference type="InterPro" id="IPR023586">
    <property type="entry name" value="Ile-tRNA-ligase_type2"/>
</dbReference>
<dbReference type="PANTHER" id="PTHR42780:SF1">
    <property type="entry name" value="ISOLEUCINE--TRNA LIGASE, CYTOPLASMIC"/>
    <property type="match status" value="1"/>
</dbReference>
<dbReference type="InterPro" id="IPR014729">
    <property type="entry name" value="Rossmann-like_a/b/a_fold"/>
</dbReference>
<dbReference type="InterPro" id="IPR009008">
    <property type="entry name" value="Val/Leu/Ile-tRNA-synth_edit"/>
</dbReference>
<protein>
    <recommendedName>
        <fullName evidence="1 8">Isoleucine--tRNA ligase</fullName>
        <ecNumber evidence="1 8">6.1.1.5</ecNumber>
    </recommendedName>
</protein>
<evidence type="ECO:0000256" key="4">
    <source>
        <dbReference type="ARBA" id="ARBA00022840"/>
    </source>
</evidence>
<dbReference type="Gene3D" id="3.90.740.10">
    <property type="entry name" value="Valyl/Leucyl/Isoleucyl-tRNA synthetase, editing domain"/>
    <property type="match status" value="1"/>
</dbReference>
<dbReference type="Pfam" id="PF19302">
    <property type="entry name" value="DUF5915"/>
    <property type="match status" value="1"/>
</dbReference>
<feature type="domain" description="Aminoacyl-tRNA synthetase class Ia" evidence="10">
    <location>
        <begin position="23"/>
        <end position="640"/>
    </location>
</feature>
<evidence type="ECO:0000259" key="11">
    <source>
        <dbReference type="Pfam" id="PF08264"/>
    </source>
</evidence>
<dbReference type="Proteomes" id="UP000007812">
    <property type="component" value="Chromosome"/>
</dbReference>
<evidence type="ECO:0000256" key="3">
    <source>
        <dbReference type="ARBA" id="ARBA00022741"/>
    </source>
</evidence>
<evidence type="ECO:0000256" key="7">
    <source>
        <dbReference type="ARBA" id="ARBA00048359"/>
    </source>
</evidence>
<dbReference type="CDD" id="cd07961">
    <property type="entry name" value="Anticodon_Ia_Ile_ABEc"/>
    <property type="match status" value="1"/>
</dbReference>
<evidence type="ECO:0000256" key="5">
    <source>
        <dbReference type="ARBA" id="ARBA00022917"/>
    </source>
</evidence>
<dbReference type="eggNOG" id="arCOG00807">
    <property type="taxonomic scope" value="Archaea"/>
</dbReference>
<organism evidence="12 13">
    <name type="scientific">Metallosphaera cuprina (strain Ar-4)</name>
    <dbReference type="NCBI Taxonomy" id="1006006"/>
    <lineage>
        <taxon>Archaea</taxon>
        <taxon>Thermoproteota</taxon>
        <taxon>Thermoprotei</taxon>
        <taxon>Sulfolobales</taxon>
        <taxon>Sulfolobaceae</taxon>
        <taxon>Metallosphaera</taxon>
    </lineage>
</organism>
<keyword evidence="6 9" id="KW-0030">Aminoacyl-tRNA synthetase</keyword>
<dbReference type="HOGENOM" id="CLU_001493_1_1_2"/>
<dbReference type="PROSITE" id="PS00178">
    <property type="entry name" value="AA_TRNA_LIGASE_I"/>
    <property type="match status" value="1"/>
</dbReference>
<reference evidence="12 13" key="1">
    <citation type="journal article" date="2011" name="J. Bacteriol.">
        <title>Complete genome sequence of Metallosphaera cuprina, a metal sulfide-oxidizing archaeon from a hot spring.</title>
        <authorList>
            <person name="Liu L.J."/>
            <person name="You X.Y."/>
            <person name="Zheng H."/>
            <person name="Wang S."/>
            <person name="Jiang C.Y."/>
            <person name="Liu S.J."/>
        </authorList>
    </citation>
    <scope>NUCLEOTIDE SEQUENCE [LARGE SCALE GENOMIC DNA]</scope>
    <source>
        <strain evidence="12 13">Ar-4</strain>
    </source>
</reference>
<keyword evidence="13" id="KW-1185">Reference proteome</keyword>
<dbReference type="GO" id="GO:0005524">
    <property type="term" value="F:ATP binding"/>
    <property type="evidence" value="ECO:0007669"/>
    <property type="project" value="UniProtKB-KW"/>
</dbReference>
<dbReference type="Gene3D" id="1.10.730.10">
    <property type="entry name" value="Isoleucyl-tRNA Synthetase, Domain 1"/>
    <property type="match status" value="1"/>
</dbReference>
<evidence type="ECO:0000256" key="1">
    <source>
        <dbReference type="ARBA" id="ARBA00013165"/>
    </source>
</evidence>
<comment type="similarity">
    <text evidence="9">Belongs to the class-I aminoacyl-tRNA synthetase family.</text>
</comment>
<dbReference type="SUPFAM" id="SSF52374">
    <property type="entry name" value="Nucleotidylyl transferase"/>
    <property type="match status" value="1"/>
</dbReference>
<dbReference type="PRINTS" id="PR00984">
    <property type="entry name" value="TRNASYNTHILE"/>
</dbReference>
<dbReference type="SUPFAM" id="SSF50677">
    <property type="entry name" value="ValRS/IleRS/LeuRS editing domain"/>
    <property type="match status" value="1"/>
</dbReference>
<dbReference type="Pfam" id="PF08264">
    <property type="entry name" value="Anticodon_1"/>
    <property type="match status" value="1"/>
</dbReference>
<dbReference type="InterPro" id="IPR013155">
    <property type="entry name" value="M/V/L/I-tRNA-synth_anticd-bd"/>
</dbReference>
<feature type="domain" description="Methionyl/Valyl/Leucyl/Isoleucyl-tRNA synthetase anticodon-binding" evidence="11">
    <location>
        <begin position="689"/>
        <end position="838"/>
    </location>
</feature>